<evidence type="ECO:0000259" key="3">
    <source>
        <dbReference type="Pfam" id="PF02517"/>
    </source>
</evidence>
<dbReference type="InterPro" id="IPR015837">
    <property type="entry name" value="UCP026622_CAAX_protease"/>
</dbReference>
<dbReference type="STRING" id="58117.SAMN05421833_102114"/>
<dbReference type="InterPro" id="IPR003675">
    <property type="entry name" value="Rce1/LyrA-like_dom"/>
</dbReference>
<dbReference type="GO" id="GO:0080120">
    <property type="term" value="P:CAAX-box protein maturation"/>
    <property type="evidence" value="ECO:0007669"/>
    <property type="project" value="UniProtKB-ARBA"/>
</dbReference>
<keyword evidence="4" id="KW-0645">Protease</keyword>
<protein>
    <submittedName>
        <fullName evidence="4">CAAX protease self-immunity</fullName>
    </submittedName>
</protein>
<dbReference type="PIRSF" id="PIRSF026622">
    <property type="entry name" value="Proteas_026622"/>
    <property type="match status" value="1"/>
</dbReference>
<sequence>MAGVTRNRTRRAGALGGTLGVLMAANVLNNRVARRWAPLTSAVATGALVLVARREGITWRELGFRRACAGALTGGALAAGVAAVYAAGVAHPRTRVLFHDERALALSRRRVLEEALVQVPFGTVLLEEVGFRGVLPALLGRSLPPRAAVAASAALFGLWHVLPAMDMAGANPALGRLTAGETPAEAGDPVEPGRPVQAGRAQAGRGVQTGGPVQDGRPEAGRPAETGRLVAGTVASTAVAGLAFHALRHRAGLLAPALLHLATNSLGYAAARVGRRLDQPSRGSARPVR</sequence>
<organism evidence="4 5">
    <name type="scientific">Microbispora rosea</name>
    <dbReference type="NCBI Taxonomy" id="58117"/>
    <lineage>
        <taxon>Bacteria</taxon>
        <taxon>Bacillati</taxon>
        <taxon>Actinomycetota</taxon>
        <taxon>Actinomycetes</taxon>
        <taxon>Streptosporangiales</taxon>
        <taxon>Streptosporangiaceae</taxon>
        <taxon>Microbispora</taxon>
    </lineage>
</organism>
<dbReference type="Proteomes" id="UP000186096">
    <property type="component" value="Unassembled WGS sequence"/>
</dbReference>
<dbReference type="EMBL" id="FTNI01000002">
    <property type="protein sequence ID" value="SIQ44616.1"/>
    <property type="molecule type" value="Genomic_DNA"/>
</dbReference>
<dbReference type="GO" id="GO:0006508">
    <property type="term" value="P:proteolysis"/>
    <property type="evidence" value="ECO:0007669"/>
    <property type="project" value="UniProtKB-KW"/>
</dbReference>
<dbReference type="GO" id="GO:0004175">
    <property type="term" value="F:endopeptidase activity"/>
    <property type="evidence" value="ECO:0007669"/>
    <property type="project" value="UniProtKB-ARBA"/>
</dbReference>
<accession>A0A1N6SUQ3</accession>
<feature type="domain" description="CAAX prenyl protease 2/Lysostaphin resistance protein A-like" evidence="3">
    <location>
        <begin position="119"/>
        <end position="265"/>
    </location>
</feature>
<proteinExistence type="predicted"/>
<evidence type="ECO:0000256" key="2">
    <source>
        <dbReference type="SAM" id="Phobius"/>
    </source>
</evidence>
<keyword evidence="4" id="KW-0378">Hydrolase</keyword>
<dbReference type="Pfam" id="PF02517">
    <property type="entry name" value="Rce1-like"/>
    <property type="match status" value="1"/>
</dbReference>
<feature type="transmembrane region" description="Helical" evidence="2">
    <location>
        <begin position="64"/>
        <end position="87"/>
    </location>
</feature>
<gene>
    <name evidence="4" type="ORF">SAMN05421833_102114</name>
</gene>
<feature type="region of interest" description="Disordered" evidence="1">
    <location>
        <begin position="178"/>
        <end position="224"/>
    </location>
</feature>
<keyword evidence="2" id="KW-0472">Membrane</keyword>
<keyword evidence="5" id="KW-1185">Reference proteome</keyword>
<keyword evidence="2" id="KW-0812">Transmembrane</keyword>
<reference evidence="5" key="1">
    <citation type="submission" date="2017-01" db="EMBL/GenBank/DDBJ databases">
        <authorList>
            <person name="Varghese N."/>
            <person name="Submissions S."/>
        </authorList>
    </citation>
    <scope>NUCLEOTIDE SEQUENCE [LARGE SCALE GENOMIC DNA]</scope>
    <source>
        <strain evidence="5">ATCC 12950</strain>
    </source>
</reference>
<dbReference type="AlphaFoldDB" id="A0A1N6SUQ3"/>
<evidence type="ECO:0000256" key="1">
    <source>
        <dbReference type="SAM" id="MobiDB-lite"/>
    </source>
</evidence>
<evidence type="ECO:0000313" key="4">
    <source>
        <dbReference type="EMBL" id="SIQ44616.1"/>
    </source>
</evidence>
<name>A0A1N6SUQ3_9ACTN</name>
<evidence type="ECO:0000313" key="5">
    <source>
        <dbReference type="Proteomes" id="UP000186096"/>
    </source>
</evidence>
<keyword evidence="2" id="KW-1133">Transmembrane helix</keyword>